<keyword evidence="1" id="KW-0472">Membrane</keyword>
<feature type="transmembrane region" description="Helical" evidence="1">
    <location>
        <begin position="302"/>
        <end position="322"/>
    </location>
</feature>
<reference evidence="2 3" key="1">
    <citation type="submission" date="2019-12" db="EMBL/GenBank/DDBJ databases">
        <authorList>
            <person name="Li J."/>
        </authorList>
    </citation>
    <scope>NUCLEOTIDE SEQUENCE [LARGE SCALE GENOMIC DNA]</scope>
    <source>
        <strain evidence="2 3">HL2-2</strain>
    </source>
</reference>
<feature type="transmembrane region" description="Helical" evidence="1">
    <location>
        <begin position="226"/>
        <end position="245"/>
    </location>
</feature>
<proteinExistence type="predicted"/>
<evidence type="ECO:0000313" key="3">
    <source>
        <dbReference type="Proteomes" id="UP000478208"/>
    </source>
</evidence>
<dbReference type="EMBL" id="WOWS01000007">
    <property type="protein sequence ID" value="MUU79656.1"/>
    <property type="molecule type" value="Genomic_DNA"/>
</dbReference>
<keyword evidence="1" id="KW-0812">Transmembrane</keyword>
<feature type="transmembrane region" description="Helical" evidence="1">
    <location>
        <begin position="114"/>
        <end position="129"/>
    </location>
</feature>
<feature type="transmembrane region" description="Helical" evidence="1">
    <location>
        <begin position="251"/>
        <end position="270"/>
    </location>
</feature>
<dbReference type="AlphaFoldDB" id="A0A6L6UDP6"/>
<dbReference type="Proteomes" id="UP000478208">
    <property type="component" value="Unassembled WGS sequence"/>
</dbReference>
<feature type="transmembrane region" description="Helical" evidence="1">
    <location>
        <begin position="343"/>
        <end position="361"/>
    </location>
</feature>
<evidence type="ECO:0000256" key="1">
    <source>
        <dbReference type="SAM" id="Phobius"/>
    </source>
</evidence>
<keyword evidence="3" id="KW-1185">Reference proteome</keyword>
<feature type="transmembrane region" description="Helical" evidence="1">
    <location>
        <begin position="277"/>
        <end position="296"/>
    </location>
</feature>
<feature type="transmembrane region" description="Helical" evidence="1">
    <location>
        <begin position="197"/>
        <end position="219"/>
    </location>
</feature>
<gene>
    <name evidence="2" type="ORF">GN138_14485</name>
</gene>
<dbReference type="RefSeq" id="WP_157364716.1">
    <property type="nucleotide sequence ID" value="NZ_WOWS01000007.1"/>
</dbReference>
<accession>A0A6L6UDP6</accession>
<feature type="transmembrane region" description="Helical" evidence="1">
    <location>
        <begin position="141"/>
        <end position="162"/>
    </location>
</feature>
<evidence type="ECO:0000313" key="2">
    <source>
        <dbReference type="EMBL" id="MUU79656.1"/>
    </source>
</evidence>
<sequence>MAGIVGGLWYQLYSDGGILWFRLLAIIVNTSTFYMSYKLLKPFVKIRFLLLSLVMVVFVNDFGYLTFYHNQLTAFMSVLIIFTLYKAVFKNNLFLFSLAGFLLSINVFTRIPNLVLFSLIIIIPYAYYLRKENVKKSIKPLAFIAIGAVLGFSVVYITLWSLNQIEIMKNALLTIVDLGQTENSSHNFVSVFKAPYFNYRSIALELAKFVLIIGFLYVFNRFKPNYKIISALIFAVAVFLFIFWFNTQNIYPIYGLCLVGSCATLIINKVKFELKIIGLLSFITLITISLGTGGGIKNSGYMGIWVGLPLFFYLVSSLDEFLPNTKLSKIWLQLNIPKGLTQNFLLALSIAFLLLKTYNISQQSYFDEGSRFEKTYAIHSPLAKGIYTTERRAVIINELLLNLNKFVKPNDYLMIYDKIPMVHFLTETKPYMYNPWVWIYDYNSFEKKLLKAEREIPNLPIVLQQKFDTFYNFSEPIFEYMSTEKLNSNSHSNERNLVMNSFLNRNKYKIIWSNRYFNVYQSTNNSNKNH</sequence>
<organism evidence="2 3">
    <name type="scientific">Winogradskyella endarachnes</name>
    <dbReference type="NCBI Taxonomy" id="2681965"/>
    <lineage>
        <taxon>Bacteria</taxon>
        <taxon>Pseudomonadati</taxon>
        <taxon>Bacteroidota</taxon>
        <taxon>Flavobacteriia</taxon>
        <taxon>Flavobacteriales</taxon>
        <taxon>Flavobacteriaceae</taxon>
        <taxon>Winogradskyella</taxon>
    </lineage>
</organism>
<evidence type="ECO:0008006" key="4">
    <source>
        <dbReference type="Google" id="ProtNLM"/>
    </source>
</evidence>
<name>A0A6L6UDP6_9FLAO</name>
<comment type="caution">
    <text evidence="2">The sequence shown here is derived from an EMBL/GenBank/DDBJ whole genome shotgun (WGS) entry which is preliminary data.</text>
</comment>
<feature type="transmembrane region" description="Helical" evidence="1">
    <location>
        <begin position="44"/>
        <end position="62"/>
    </location>
</feature>
<keyword evidence="1" id="KW-1133">Transmembrane helix</keyword>
<protein>
    <recommendedName>
        <fullName evidence="4">Glycosyltransferase RgtA/B/C/D-like domain-containing protein</fullName>
    </recommendedName>
</protein>